<dbReference type="CDD" id="cd14856">
    <property type="entry name" value="TRAPPC4_synbindin"/>
    <property type="match status" value="1"/>
</dbReference>
<dbReference type="GO" id="GO:0030008">
    <property type="term" value="C:TRAPP complex"/>
    <property type="evidence" value="ECO:0007669"/>
    <property type="project" value="UniProtKB-UniRule"/>
</dbReference>
<keyword evidence="3 7" id="KW-0256">Endoplasmic reticulum</keyword>
<dbReference type="GO" id="GO:0006888">
    <property type="term" value="P:endoplasmic reticulum to Golgi vesicle-mediated transport"/>
    <property type="evidence" value="ECO:0007669"/>
    <property type="project" value="UniProtKB-UniRule"/>
</dbReference>
<protein>
    <recommendedName>
        <fullName evidence="7">Trafficking protein particle complex subunit</fullName>
    </recommendedName>
</protein>
<sequence length="146" mass="15966">MAVQSLFVVNKAGGLMFQRTYGETAPRLTPNDYLHLASTFHGMQLLVQELSPSPLPKSITAPTGGIRALETPSLSLAALTSPTGVQFFVTADVATERLGALLAEVYRVYSDVVMKNPFYVLDMPIRCERWESAVRGVVERHARLSG</sequence>
<proteinExistence type="inferred from homology"/>
<dbReference type="GO" id="GO:0005794">
    <property type="term" value="C:Golgi apparatus"/>
    <property type="evidence" value="ECO:0007669"/>
    <property type="project" value="UniProtKB-SubCell"/>
</dbReference>
<evidence type="ECO:0000256" key="1">
    <source>
        <dbReference type="ARBA" id="ARBA00004555"/>
    </source>
</evidence>
<accession>A0A1X6NVI7</accession>
<dbReference type="Gene3D" id="3.30.450.70">
    <property type="match status" value="1"/>
</dbReference>
<dbReference type="Proteomes" id="UP000218209">
    <property type="component" value="Unassembled WGS sequence"/>
</dbReference>
<keyword evidence="9" id="KW-1185">Reference proteome</keyword>
<evidence type="ECO:0000256" key="3">
    <source>
        <dbReference type="ARBA" id="ARBA00022824"/>
    </source>
</evidence>
<evidence type="ECO:0000256" key="5">
    <source>
        <dbReference type="ARBA" id="ARBA00023034"/>
    </source>
</evidence>
<evidence type="ECO:0000313" key="8">
    <source>
        <dbReference type="EMBL" id="OSX72628.1"/>
    </source>
</evidence>
<dbReference type="SUPFAM" id="SSF64356">
    <property type="entry name" value="SNARE-like"/>
    <property type="match status" value="1"/>
</dbReference>
<gene>
    <name evidence="8" type="ORF">BU14_0417s0003</name>
</gene>
<dbReference type="PANTHER" id="PTHR23249:SF15">
    <property type="entry name" value="TRAFFICKING PROTEIN PARTICLE COMPLEX SUBUNIT 4"/>
    <property type="match status" value="1"/>
</dbReference>
<dbReference type="Pfam" id="PF04099">
    <property type="entry name" value="Sybindin"/>
    <property type="match status" value="1"/>
</dbReference>
<name>A0A1X6NVI7_PORUM</name>
<organism evidence="8 9">
    <name type="scientific">Porphyra umbilicalis</name>
    <name type="common">Purple laver</name>
    <name type="synonym">Red alga</name>
    <dbReference type="NCBI Taxonomy" id="2786"/>
    <lineage>
        <taxon>Eukaryota</taxon>
        <taxon>Rhodophyta</taxon>
        <taxon>Bangiophyceae</taxon>
        <taxon>Bangiales</taxon>
        <taxon>Bangiaceae</taxon>
        <taxon>Porphyra</taxon>
    </lineage>
</organism>
<dbReference type="OrthoDB" id="246406at2759"/>
<comment type="subcellular location">
    <subcellularLocation>
        <location evidence="7">Endoplasmic reticulum</location>
    </subcellularLocation>
    <subcellularLocation>
        <location evidence="7">Golgi apparatus</location>
        <location evidence="7">cis-Golgi network</location>
    </subcellularLocation>
    <subcellularLocation>
        <location evidence="1">Golgi apparatus</location>
    </subcellularLocation>
</comment>
<dbReference type="InterPro" id="IPR011012">
    <property type="entry name" value="Longin-like_dom_sf"/>
</dbReference>
<reference evidence="8 9" key="1">
    <citation type="submission" date="2017-03" db="EMBL/GenBank/DDBJ databases">
        <title>WGS assembly of Porphyra umbilicalis.</title>
        <authorList>
            <person name="Brawley S.H."/>
            <person name="Blouin N.A."/>
            <person name="Ficko-Blean E."/>
            <person name="Wheeler G.L."/>
            <person name="Lohr M."/>
            <person name="Goodson H.V."/>
            <person name="Jenkins J.W."/>
            <person name="Blaby-Haas C.E."/>
            <person name="Helliwell K.E."/>
            <person name="Chan C."/>
            <person name="Marriage T."/>
            <person name="Bhattacharya D."/>
            <person name="Klein A.S."/>
            <person name="Badis Y."/>
            <person name="Brodie J."/>
            <person name="Cao Y."/>
            <person name="Collen J."/>
            <person name="Dittami S.M."/>
            <person name="Gachon C.M."/>
            <person name="Green B.R."/>
            <person name="Karpowicz S."/>
            <person name="Kim J.W."/>
            <person name="Kudahl U."/>
            <person name="Lin S."/>
            <person name="Michel G."/>
            <person name="Mittag M."/>
            <person name="Olson B.J."/>
            <person name="Pangilinan J."/>
            <person name="Peng Y."/>
            <person name="Qiu H."/>
            <person name="Shu S."/>
            <person name="Singer J.T."/>
            <person name="Smith A.G."/>
            <person name="Sprecher B.N."/>
            <person name="Wagner V."/>
            <person name="Wang W."/>
            <person name="Wang Z.-Y."/>
            <person name="Yan J."/>
            <person name="Yarish C."/>
            <person name="Zoeuner-Riek S."/>
            <person name="Zhuang Y."/>
            <person name="Zou Y."/>
            <person name="Lindquist E.A."/>
            <person name="Grimwood J."/>
            <person name="Barry K."/>
            <person name="Rokhsar D.S."/>
            <person name="Schmutz J."/>
            <person name="Stiller J.W."/>
            <person name="Grossman A.R."/>
            <person name="Prochnik S.E."/>
        </authorList>
    </citation>
    <scope>NUCLEOTIDE SEQUENCE [LARGE SCALE GENOMIC DNA]</scope>
    <source>
        <strain evidence="8">4086291</strain>
    </source>
</reference>
<dbReference type="SMART" id="SM01399">
    <property type="entry name" value="Sybindin"/>
    <property type="match status" value="1"/>
</dbReference>
<keyword evidence="2 7" id="KW-0813">Transport</keyword>
<dbReference type="PANTHER" id="PTHR23249">
    <property type="entry name" value="TRAFFICKING PROTEIN PARTICLE COMPLEX SUBUNIT"/>
    <property type="match status" value="1"/>
</dbReference>
<comment type="subunit">
    <text evidence="7">Part of the multisubunit transport protein particle (TRAPP) complex.</text>
</comment>
<dbReference type="InterPro" id="IPR007233">
    <property type="entry name" value="TRAPPC"/>
</dbReference>
<evidence type="ECO:0000256" key="2">
    <source>
        <dbReference type="ARBA" id="ARBA00022448"/>
    </source>
</evidence>
<dbReference type="AlphaFoldDB" id="A0A1X6NVI7"/>
<evidence type="ECO:0000256" key="7">
    <source>
        <dbReference type="RuleBase" id="RU366065"/>
    </source>
</evidence>
<evidence type="ECO:0000256" key="6">
    <source>
        <dbReference type="ARBA" id="ARBA00038179"/>
    </source>
</evidence>
<keyword evidence="5 7" id="KW-0333">Golgi apparatus</keyword>
<dbReference type="GO" id="GO:0005783">
    <property type="term" value="C:endoplasmic reticulum"/>
    <property type="evidence" value="ECO:0007669"/>
    <property type="project" value="UniProtKB-SubCell"/>
</dbReference>
<evidence type="ECO:0000313" key="9">
    <source>
        <dbReference type="Proteomes" id="UP000218209"/>
    </source>
</evidence>
<keyword evidence="4 7" id="KW-0931">ER-Golgi transport</keyword>
<evidence type="ECO:0000256" key="4">
    <source>
        <dbReference type="ARBA" id="ARBA00022892"/>
    </source>
</evidence>
<comment type="similarity">
    <text evidence="6">Belongs to the TRAPP small subunits family. TRAPPC4 subfamily.</text>
</comment>
<dbReference type="EMBL" id="KV919048">
    <property type="protein sequence ID" value="OSX72628.1"/>
    <property type="molecule type" value="Genomic_DNA"/>
</dbReference>